<dbReference type="GO" id="GO:0008761">
    <property type="term" value="F:UDP-N-acetylglucosamine 2-epimerase activity"/>
    <property type="evidence" value="ECO:0007669"/>
    <property type="project" value="UniProtKB-EC"/>
</dbReference>
<dbReference type="STRING" id="357278.IV61_GL001016"/>
<dbReference type="NCBIfam" id="TIGR00236">
    <property type="entry name" value="wecB"/>
    <property type="match status" value="1"/>
</dbReference>
<dbReference type="PANTHER" id="PTHR43174:SF2">
    <property type="entry name" value="UDP-N-ACETYLGLUCOSAMINE 2-EPIMERASE"/>
    <property type="match status" value="1"/>
</dbReference>
<accession>A0A0R1GQL5</accession>
<dbReference type="SUPFAM" id="SSF53756">
    <property type="entry name" value="UDP-Glycosyltransferase/glycogen phosphorylase"/>
    <property type="match status" value="1"/>
</dbReference>
<dbReference type="EC" id="5.1.3.14" evidence="3"/>
<evidence type="ECO:0000256" key="1">
    <source>
        <dbReference type="ARBA" id="ARBA00023235"/>
    </source>
</evidence>
<dbReference type="PANTHER" id="PTHR43174">
    <property type="entry name" value="UDP-N-ACETYLGLUCOSAMINE 2-EPIMERASE"/>
    <property type="match status" value="1"/>
</dbReference>
<evidence type="ECO:0000313" key="8">
    <source>
        <dbReference type="Proteomes" id="UP000051176"/>
    </source>
</evidence>
<dbReference type="PATRIC" id="fig|1267003.4.peg.1046"/>
<feature type="domain" description="UDP-N-acetylglucosamine 2-epimerase" evidence="6">
    <location>
        <begin position="30"/>
        <end position="366"/>
    </location>
</feature>
<comment type="caution">
    <text evidence="7">The sequence shown here is derived from an EMBL/GenBank/DDBJ whole genome shotgun (WGS) entry which is preliminary data.</text>
</comment>
<evidence type="ECO:0000259" key="6">
    <source>
        <dbReference type="Pfam" id="PF02350"/>
    </source>
</evidence>
<keyword evidence="8" id="KW-1185">Reference proteome</keyword>
<dbReference type="InterPro" id="IPR029767">
    <property type="entry name" value="WecB-like"/>
</dbReference>
<comment type="similarity">
    <text evidence="2 5">Belongs to the UDP-N-acetylglucosamine 2-epimerase family.</text>
</comment>
<evidence type="ECO:0000256" key="2">
    <source>
        <dbReference type="ARBA" id="ARBA00038209"/>
    </source>
</evidence>
<dbReference type="AlphaFoldDB" id="A0A0R1GQL5"/>
<evidence type="ECO:0000256" key="5">
    <source>
        <dbReference type="RuleBase" id="RU003513"/>
    </source>
</evidence>
<protein>
    <recommendedName>
        <fullName evidence="3">UDP-N-acetylglucosamine 2-epimerase (non-hydrolyzing)</fullName>
        <ecNumber evidence="3">5.1.3.14</ecNumber>
    </recommendedName>
    <alternativeName>
        <fullName evidence="4">UDP-GlcNAc-2-epimerase</fullName>
    </alternativeName>
</protein>
<gene>
    <name evidence="7" type="ORF">FD07_GL000986</name>
</gene>
<reference evidence="7 8" key="1">
    <citation type="journal article" date="2015" name="Genome Announc.">
        <title>Expanding the biotechnology potential of lactobacilli through comparative genomics of 213 strains and associated genera.</title>
        <authorList>
            <person name="Sun Z."/>
            <person name="Harris H.M."/>
            <person name="McCann A."/>
            <person name="Guo C."/>
            <person name="Argimon S."/>
            <person name="Zhang W."/>
            <person name="Yang X."/>
            <person name="Jeffery I.B."/>
            <person name="Cooney J.C."/>
            <person name="Kagawa T.F."/>
            <person name="Liu W."/>
            <person name="Song Y."/>
            <person name="Salvetti E."/>
            <person name="Wrobel A."/>
            <person name="Rasinkangas P."/>
            <person name="Parkhill J."/>
            <person name="Rea M.C."/>
            <person name="O'Sullivan O."/>
            <person name="Ritari J."/>
            <person name="Douillard F.P."/>
            <person name="Paul Ross R."/>
            <person name="Yang R."/>
            <person name="Briner A.E."/>
            <person name="Felis G.E."/>
            <person name="de Vos W.M."/>
            <person name="Barrangou R."/>
            <person name="Klaenhammer T.R."/>
            <person name="Caufield P.W."/>
            <person name="Cui Y."/>
            <person name="Zhang H."/>
            <person name="O'Toole P.W."/>
        </authorList>
    </citation>
    <scope>NUCLEOTIDE SEQUENCE [LARGE SCALE GENOMIC DNA]</scope>
    <source>
        <strain evidence="7 8">ATCC 53295</strain>
    </source>
</reference>
<evidence type="ECO:0000313" key="7">
    <source>
        <dbReference type="EMBL" id="KRK36286.1"/>
    </source>
</evidence>
<dbReference type="EMBL" id="AZCZ01000025">
    <property type="protein sequence ID" value="KRK36286.1"/>
    <property type="molecule type" value="Genomic_DNA"/>
</dbReference>
<dbReference type="Gene3D" id="3.40.50.2000">
    <property type="entry name" value="Glycogen Phosphorylase B"/>
    <property type="match status" value="2"/>
</dbReference>
<evidence type="ECO:0000256" key="3">
    <source>
        <dbReference type="ARBA" id="ARBA00038858"/>
    </source>
</evidence>
<dbReference type="Proteomes" id="UP000051176">
    <property type="component" value="Unassembled WGS sequence"/>
</dbReference>
<name>A0A0R1GQL5_9LACO</name>
<organism evidence="7 8">
    <name type="scientific">Levilactobacillus parabrevis ATCC 53295</name>
    <dbReference type="NCBI Taxonomy" id="1267003"/>
    <lineage>
        <taxon>Bacteria</taxon>
        <taxon>Bacillati</taxon>
        <taxon>Bacillota</taxon>
        <taxon>Bacilli</taxon>
        <taxon>Lactobacillales</taxon>
        <taxon>Lactobacillaceae</taxon>
        <taxon>Levilactobacillus</taxon>
    </lineage>
</organism>
<evidence type="ECO:0000256" key="4">
    <source>
        <dbReference type="ARBA" id="ARBA00079400"/>
    </source>
</evidence>
<dbReference type="InterPro" id="IPR003331">
    <property type="entry name" value="UDP_GlcNAc_Epimerase_2_dom"/>
</dbReference>
<dbReference type="FunFam" id="3.40.50.2000:FF:000043">
    <property type="entry name" value="UDP-N-acetylglucosamine 2-epimerase"/>
    <property type="match status" value="1"/>
</dbReference>
<dbReference type="eggNOG" id="COG0381">
    <property type="taxonomic scope" value="Bacteria"/>
</dbReference>
<dbReference type="RefSeq" id="WP_020089710.1">
    <property type="nucleotide sequence ID" value="NZ_AZCZ01000025.1"/>
</dbReference>
<sequence>MTKPIKVMTVFGTRPEAIKMAPIILAMQQRPTEFTPITVVTAQHREMLDQVLEIFKIKPDYDLNIMKSKQTLSDITTRVLTKLDAIITEAAPDIVLVHGDTTTTFAASISAFYHQTMLGHVEAGLRTWNKYSPYPEEMNRQLTDILSDLYFAPTELSKENLLKQAHPLENIYVTGNTAIDALKQTVDANYHHAVLDQVQPGHRLILMTMHRRENQGAPMHAVFKAVRAEVEAHPDVEVIYPVHLSPAVQTVAHEELGGMDRIHLIDPLDVVDFHNLSAKSYFIMTDSGGVQEEAPSLNKPVLVLRDTTERPEGVTNGTLKLVGTDPKRVTDAMESLLSDQAAYDKMAQAENPYGDGHASEYILAAIQEKLNGGNANG</sequence>
<dbReference type="Pfam" id="PF02350">
    <property type="entry name" value="Epimerase_2"/>
    <property type="match status" value="1"/>
</dbReference>
<dbReference type="OrthoDB" id="9803238at2"/>
<dbReference type="CDD" id="cd03786">
    <property type="entry name" value="GTB_UDP-GlcNAc_2-Epimerase"/>
    <property type="match status" value="1"/>
</dbReference>
<keyword evidence="1 5" id="KW-0413">Isomerase</keyword>
<proteinExistence type="inferred from homology"/>